<dbReference type="Pfam" id="PF01022">
    <property type="entry name" value="HTH_5"/>
    <property type="match status" value="1"/>
</dbReference>
<dbReference type="CDD" id="cd00090">
    <property type="entry name" value="HTH_ARSR"/>
    <property type="match status" value="1"/>
</dbReference>
<evidence type="ECO:0000313" key="6">
    <source>
        <dbReference type="Proteomes" id="UP000050969"/>
    </source>
</evidence>
<keyword evidence="3" id="KW-0804">Transcription</keyword>
<dbReference type="InterPro" id="IPR001845">
    <property type="entry name" value="HTH_ArsR_DNA-bd_dom"/>
</dbReference>
<dbReference type="InterPro" id="IPR051011">
    <property type="entry name" value="Metal_resp_trans_reg"/>
</dbReference>
<dbReference type="PANTHER" id="PTHR43132:SF6">
    <property type="entry name" value="HTH-TYPE TRANSCRIPTIONAL REPRESSOR CZRA"/>
    <property type="match status" value="1"/>
</dbReference>
<dbReference type="InterPro" id="IPR036388">
    <property type="entry name" value="WH-like_DNA-bd_sf"/>
</dbReference>
<keyword evidence="1" id="KW-0805">Transcription regulation</keyword>
<dbReference type="PANTHER" id="PTHR43132">
    <property type="entry name" value="ARSENICAL RESISTANCE OPERON REPRESSOR ARSR-RELATED"/>
    <property type="match status" value="1"/>
</dbReference>
<dbReference type="InterPro" id="IPR011991">
    <property type="entry name" value="ArsR-like_HTH"/>
</dbReference>
<dbReference type="RefSeq" id="WP_054777031.1">
    <property type="nucleotide sequence ID" value="NZ_BBBX01000006.1"/>
</dbReference>
<organism evidence="5 6">
    <name type="scientific">Lacticaseibacillus saniviri JCM 17471 = DSM 24301</name>
    <dbReference type="NCBI Taxonomy" id="1293598"/>
    <lineage>
        <taxon>Bacteria</taxon>
        <taxon>Bacillati</taxon>
        <taxon>Bacillota</taxon>
        <taxon>Bacilli</taxon>
        <taxon>Lactobacillales</taxon>
        <taxon>Lactobacillaceae</taxon>
        <taxon>Lacticaseibacillus</taxon>
    </lineage>
</organism>
<sequence>MTQESNEQLDLTQLTPQLEDMVAIFRALGDGTRMRILLALDRHAMSVGDIAETLAMSQSSISHQLRTLRQLNLVSSERQGKSIVYELADQHIITIFEQTKAHILED</sequence>
<keyword evidence="6" id="KW-1185">Reference proteome</keyword>
<evidence type="ECO:0000313" key="5">
    <source>
        <dbReference type="EMBL" id="KRO17116.1"/>
    </source>
</evidence>
<dbReference type="AlphaFoldDB" id="A0A0R2MW39"/>
<dbReference type="STRING" id="1293598.IV56_GL000439"/>
<dbReference type="EMBL" id="JQCE01000021">
    <property type="protein sequence ID" value="KRO17116.1"/>
    <property type="molecule type" value="Genomic_DNA"/>
</dbReference>
<dbReference type="GO" id="GO:0003677">
    <property type="term" value="F:DNA binding"/>
    <property type="evidence" value="ECO:0007669"/>
    <property type="project" value="UniProtKB-KW"/>
</dbReference>
<evidence type="ECO:0000256" key="1">
    <source>
        <dbReference type="ARBA" id="ARBA00023015"/>
    </source>
</evidence>
<dbReference type="Proteomes" id="UP000050969">
    <property type="component" value="Unassembled WGS sequence"/>
</dbReference>
<evidence type="ECO:0000256" key="2">
    <source>
        <dbReference type="ARBA" id="ARBA00023125"/>
    </source>
</evidence>
<dbReference type="PATRIC" id="fig|1293598.4.peg.471"/>
<dbReference type="GO" id="GO:0003700">
    <property type="term" value="F:DNA-binding transcription factor activity"/>
    <property type="evidence" value="ECO:0007669"/>
    <property type="project" value="InterPro"/>
</dbReference>
<reference evidence="5 6" key="1">
    <citation type="journal article" date="2015" name="Genome Announc.">
        <title>Expanding the biotechnology potential of lactobacilli through comparative genomics of 213 strains and associated genera.</title>
        <authorList>
            <person name="Sun Z."/>
            <person name="Harris H.M."/>
            <person name="McCann A."/>
            <person name="Guo C."/>
            <person name="Argimon S."/>
            <person name="Zhang W."/>
            <person name="Yang X."/>
            <person name="Jeffery I.B."/>
            <person name="Cooney J.C."/>
            <person name="Kagawa T.F."/>
            <person name="Liu W."/>
            <person name="Song Y."/>
            <person name="Salvetti E."/>
            <person name="Wrobel A."/>
            <person name="Rasinkangas P."/>
            <person name="Parkhill J."/>
            <person name="Rea M.C."/>
            <person name="O'Sullivan O."/>
            <person name="Ritari J."/>
            <person name="Douillard F.P."/>
            <person name="Paul Ross R."/>
            <person name="Yang R."/>
            <person name="Briner A.E."/>
            <person name="Felis G.E."/>
            <person name="de Vos W.M."/>
            <person name="Barrangou R."/>
            <person name="Klaenhammer T.R."/>
            <person name="Caufield P.W."/>
            <person name="Cui Y."/>
            <person name="Zhang H."/>
            <person name="O'Toole P.W."/>
        </authorList>
    </citation>
    <scope>NUCLEOTIDE SEQUENCE [LARGE SCALE GENOMIC DNA]</scope>
    <source>
        <strain evidence="5 6">DSM 24301</strain>
    </source>
</reference>
<evidence type="ECO:0000256" key="3">
    <source>
        <dbReference type="ARBA" id="ARBA00023163"/>
    </source>
</evidence>
<dbReference type="OrthoDB" id="9794330at2"/>
<dbReference type="SUPFAM" id="SSF46785">
    <property type="entry name" value="Winged helix' DNA-binding domain"/>
    <property type="match status" value="1"/>
</dbReference>
<dbReference type="Gene3D" id="1.10.10.10">
    <property type="entry name" value="Winged helix-like DNA-binding domain superfamily/Winged helix DNA-binding domain"/>
    <property type="match status" value="1"/>
</dbReference>
<gene>
    <name evidence="5" type="ORF">IV56_GL000439</name>
</gene>
<dbReference type="InterPro" id="IPR036390">
    <property type="entry name" value="WH_DNA-bd_sf"/>
</dbReference>
<comment type="caution">
    <text evidence="5">The sequence shown here is derived from an EMBL/GenBank/DDBJ whole genome shotgun (WGS) entry which is preliminary data.</text>
</comment>
<dbReference type="NCBIfam" id="NF033788">
    <property type="entry name" value="HTH_metalloreg"/>
    <property type="match status" value="1"/>
</dbReference>
<evidence type="ECO:0000259" key="4">
    <source>
        <dbReference type="PROSITE" id="PS50987"/>
    </source>
</evidence>
<keyword evidence="2" id="KW-0238">DNA-binding</keyword>
<proteinExistence type="predicted"/>
<dbReference type="PROSITE" id="PS50987">
    <property type="entry name" value="HTH_ARSR_2"/>
    <property type="match status" value="1"/>
</dbReference>
<protein>
    <recommendedName>
        <fullName evidence="4">HTH arsR-type domain-containing protein</fullName>
    </recommendedName>
</protein>
<dbReference type="SMART" id="SM00418">
    <property type="entry name" value="HTH_ARSR"/>
    <property type="match status" value="1"/>
</dbReference>
<name>A0A0R2MW39_9LACO</name>
<dbReference type="PRINTS" id="PR00778">
    <property type="entry name" value="HTHARSR"/>
</dbReference>
<feature type="domain" description="HTH arsR-type" evidence="4">
    <location>
        <begin position="13"/>
        <end position="106"/>
    </location>
</feature>
<accession>A0A0R2MW39</accession>